<keyword evidence="3" id="KW-1185">Reference proteome</keyword>
<dbReference type="Proteomes" id="UP000479000">
    <property type="component" value="Unassembled WGS sequence"/>
</dbReference>
<proteinExistence type="predicted"/>
<evidence type="ECO:0000313" key="2">
    <source>
        <dbReference type="EMBL" id="CAB0019343.1"/>
    </source>
</evidence>
<evidence type="ECO:0000313" key="3">
    <source>
        <dbReference type="Proteomes" id="UP000479000"/>
    </source>
</evidence>
<name>A0A6H5HR46_9HEMI</name>
<dbReference type="EMBL" id="CADCXU010033936">
    <property type="protein sequence ID" value="CAB0019343.1"/>
    <property type="molecule type" value="Genomic_DNA"/>
</dbReference>
<protein>
    <submittedName>
        <fullName evidence="2">Uncharacterized protein</fullName>
    </submittedName>
</protein>
<dbReference type="AlphaFoldDB" id="A0A6H5HR46"/>
<organism evidence="2 3">
    <name type="scientific">Nesidiocoris tenuis</name>
    <dbReference type="NCBI Taxonomy" id="355587"/>
    <lineage>
        <taxon>Eukaryota</taxon>
        <taxon>Metazoa</taxon>
        <taxon>Ecdysozoa</taxon>
        <taxon>Arthropoda</taxon>
        <taxon>Hexapoda</taxon>
        <taxon>Insecta</taxon>
        <taxon>Pterygota</taxon>
        <taxon>Neoptera</taxon>
        <taxon>Paraneoptera</taxon>
        <taxon>Hemiptera</taxon>
        <taxon>Heteroptera</taxon>
        <taxon>Panheteroptera</taxon>
        <taxon>Cimicomorpha</taxon>
        <taxon>Miridae</taxon>
        <taxon>Dicyphina</taxon>
        <taxon>Nesidiocoris</taxon>
    </lineage>
</organism>
<sequence length="245" mass="28515">MKKKLKLKIEIDVKLTMKQKMWTRIRMRMRIRVRMGMQKIWMRISSSQERLFSEYEIASRYKELKARLEILPKGERRMLLQRGNKRRLALLPGNQWISFCTFQNSCFPCYNGHALEYSKSDGYPRMLGPKNMMSQGHRKTTGGERLPFPGPYPANDTEKRFEIIWPTSAAPSAPNEPSNDIQSTLFQSFICVPIIQLRGVLGEKMALSRENGIARRNLHKHWIAHARNSTVRAALRSEGNLSLKH</sequence>
<gene>
    <name evidence="2" type="ORF">NTEN_LOCUS23055</name>
</gene>
<evidence type="ECO:0000256" key="1">
    <source>
        <dbReference type="SAM" id="MobiDB-lite"/>
    </source>
</evidence>
<feature type="region of interest" description="Disordered" evidence="1">
    <location>
        <begin position="133"/>
        <end position="152"/>
    </location>
</feature>
<accession>A0A6H5HR46</accession>
<reference evidence="2 3" key="1">
    <citation type="submission" date="2020-02" db="EMBL/GenBank/DDBJ databases">
        <authorList>
            <person name="Ferguson B K."/>
        </authorList>
    </citation>
    <scope>NUCLEOTIDE SEQUENCE [LARGE SCALE GENOMIC DNA]</scope>
</reference>